<protein>
    <submittedName>
        <fullName evidence="1">Uncharacterized protein</fullName>
    </submittedName>
</protein>
<evidence type="ECO:0000313" key="1">
    <source>
        <dbReference type="EMBL" id="BBU47994.1"/>
    </source>
</evidence>
<organism evidence="1 2">
    <name type="scientific">Mycoplasmopsis felis</name>
    <dbReference type="NCBI Taxonomy" id="33923"/>
    <lineage>
        <taxon>Bacteria</taxon>
        <taxon>Bacillati</taxon>
        <taxon>Mycoplasmatota</taxon>
        <taxon>Mycoplasmoidales</taxon>
        <taxon>Metamycoplasmataceae</taxon>
        <taxon>Mycoplasmopsis</taxon>
    </lineage>
</organism>
<proteinExistence type="predicted"/>
<sequence>MISNSDKYDKNKKNMIFIGSSLFRNGAYKNNSNIRETGIKYFKKIEELYPKSEYNYLFKLHPHYKSENSIDYIKTLLGKEDISDYIVLNPSISWENMMSIDYYNILNNQNESVFFKKDNNKIILILNCFHCKVPLLFYLQL</sequence>
<dbReference type="EMBL" id="AP022325">
    <property type="protein sequence ID" value="BBU47994.1"/>
    <property type="molecule type" value="Genomic_DNA"/>
</dbReference>
<reference evidence="1 2" key="1">
    <citation type="submission" date="2020-01" db="EMBL/GenBank/DDBJ databases">
        <title>Complete genome sequence of Mycoplasma felis strain Myco-2.</title>
        <authorList>
            <person name="Kinoshita Y."/>
            <person name="Niwa H."/>
            <person name="Uchida-Fujii E."/>
            <person name="Nukada T."/>
        </authorList>
    </citation>
    <scope>NUCLEOTIDE SEQUENCE [LARGE SCALE GENOMIC DNA]</scope>
    <source>
        <strain evidence="1 2">Myco-2</strain>
    </source>
</reference>
<dbReference type="RefSeq" id="WP_161553379.1">
    <property type="nucleotide sequence ID" value="NZ_AP022325.1"/>
</dbReference>
<name>A0A809S9C4_9BACT</name>
<dbReference type="Proteomes" id="UP000464317">
    <property type="component" value="Chromosome"/>
</dbReference>
<keyword evidence="2" id="KW-1185">Reference proteome</keyword>
<dbReference type="AlphaFoldDB" id="A0A809S9C4"/>
<gene>
    <name evidence="1" type="ORF">JPM2_6870</name>
</gene>
<dbReference type="Gene3D" id="3.40.50.11110">
    <property type="entry name" value="Sialyltransferase, C-terminal GT-B Rossman nucleotide-binding domain"/>
    <property type="match status" value="1"/>
</dbReference>
<dbReference type="KEGG" id="mfel:JPM2_6870"/>
<evidence type="ECO:0000313" key="2">
    <source>
        <dbReference type="Proteomes" id="UP000464317"/>
    </source>
</evidence>
<accession>A0A809S9C4</accession>